<dbReference type="InterPro" id="IPR013087">
    <property type="entry name" value="Znf_C2H2_type"/>
</dbReference>
<dbReference type="PANTHER" id="PTHR23226:SF416">
    <property type="entry name" value="FI01424P"/>
    <property type="match status" value="1"/>
</dbReference>
<evidence type="ECO:0000256" key="5">
    <source>
        <dbReference type="ARBA" id="ARBA00022833"/>
    </source>
</evidence>
<dbReference type="GO" id="GO:0005634">
    <property type="term" value="C:nucleus"/>
    <property type="evidence" value="ECO:0007669"/>
    <property type="project" value="UniProtKB-SubCell"/>
</dbReference>
<feature type="domain" description="C2H2-type" evidence="9">
    <location>
        <begin position="107"/>
        <end position="141"/>
    </location>
</feature>
<keyword evidence="3" id="KW-0677">Repeat</keyword>
<evidence type="ECO:0000313" key="10">
    <source>
        <dbReference type="Proteomes" id="UP000095280"/>
    </source>
</evidence>
<name>A0A1I8F5J5_9PLAT</name>
<dbReference type="AlphaFoldDB" id="A0A1I8F5J5"/>
<dbReference type="SUPFAM" id="SSF57667">
    <property type="entry name" value="beta-beta-alpha zinc fingers"/>
    <property type="match status" value="1"/>
</dbReference>
<evidence type="ECO:0000256" key="7">
    <source>
        <dbReference type="PROSITE-ProRule" id="PRU00042"/>
    </source>
</evidence>
<evidence type="ECO:0000259" key="9">
    <source>
        <dbReference type="PROSITE" id="PS50157"/>
    </source>
</evidence>
<dbReference type="InterPro" id="IPR036236">
    <property type="entry name" value="Znf_C2H2_sf"/>
</dbReference>
<reference evidence="11" key="1">
    <citation type="submission" date="2016-11" db="UniProtKB">
        <authorList>
            <consortium name="WormBaseParasite"/>
        </authorList>
    </citation>
    <scope>IDENTIFICATION</scope>
</reference>
<protein>
    <submittedName>
        <fullName evidence="11">C2H2-type domain-containing protein</fullName>
    </submittedName>
</protein>
<dbReference type="GO" id="GO:0008270">
    <property type="term" value="F:zinc ion binding"/>
    <property type="evidence" value="ECO:0007669"/>
    <property type="project" value="UniProtKB-KW"/>
</dbReference>
<evidence type="ECO:0000256" key="1">
    <source>
        <dbReference type="ARBA" id="ARBA00004123"/>
    </source>
</evidence>
<dbReference type="PROSITE" id="PS00028">
    <property type="entry name" value="ZINC_FINGER_C2H2_1"/>
    <property type="match status" value="1"/>
</dbReference>
<feature type="region of interest" description="Disordered" evidence="8">
    <location>
        <begin position="40"/>
        <end position="59"/>
    </location>
</feature>
<comment type="subcellular location">
    <subcellularLocation>
        <location evidence="1">Nucleus</location>
    </subcellularLocation>
</comment>
<dbReference type="WBParaSite" id="maker-unitig_20722-snap-gene-0.2-mRNA-1">
    <property type="protein sequence ID" value="maker-unitig_20722-snap-gene-0.2-mRNA-1"/>
    <property type="gene ID" value="maker-unitig_20722-snap-gene-0.2"/>
</dbReference>
<sequence length="169" mass="19387">MRICGKMFSAHYNLTKAHARAHWGQARVRLQDLRKGFRQASTPLPPQEITHQKQRNQKPHSCHNLRQGLQRSSTLNTHVRIHFAVQLRDLWQVLPPERQLQEPPADPLCAQAAQVRVVCGRAFHQVYNLAFHMHTHGDSKPFACGVCGRGFCRNFDLKKHARRLHGGEA</sequence>
<accession>A0A1I8F5J5</accession>
<evidence type="ECO:0000256" key="6">
    <source>
        <dbReference type="ARBA" id="ARBA00023242"/>
    </source>
</evidence>
<dbReference type="PROSITE" id="PS50157">
    <property type="entry name" value="ZINC_FINGER_C2H2_2"/>
    <property type="match status" value="2"/>
</dbReference>
<evidence type="ECO:0000313" key="11">
    <source>
        <dbReference type="WBParaSite" id="maker-unitig_20722-snap-gene-0.2-mRNA-1"/>
    </source>
</evidence>
<keyword evidence="6" id="KW-0539">Nucleus</keyword>
<organism evidence="10 11">
    <name type="scientific">Macrostomum lignano</name>
    <dbReference type="NCBI Taxonomy" id="282301"/>
    <lineage>
        <taxon>Eukaryota</taxon>
        <taxon>Metazoa</taxon>
        <taxon>Spiralia</taxon>
        <taxon>Lophotrochozoa</taxon>
        <taxon>Platyhelminthes</taxon>
        <taxon>Rhabditophora</taxon>
        <taxon>Macrostomorpha</taxon>
        <taxon>Macrostomida</taxon>
        <taxon>Macrostomidae</taxon>
        <taxon>Macrostomum</taxon>
    </lineage>
</organism>
<dbReference type="Gene3D" id="3.30.160.60">
    <property type="entry name" value="Classic Zinc Finger"/>
    <property type="match status" value="3"/>
</dbReference>
<dbReference type="GO" id="GO:0000981">
    <property type="term" value="F:DNA-binding transcription factor activity, RNA polymerase II-specific"/>
    <property type="evidence" value="ECO:0007669"/>
    <property type="project" value="TreeGrafter"/>
</dbReference>
<dbReference type="PANTHER" id="PTHR23226">
    <property type="entry name" value="ZINC FINGER AND SCAN DOMAIN-CONTAINING"/>
    <property type="match status" value="1"/>
</dbReference>
<evidence type="ECO:0000256" key="3">
    <source>
        <dbReference type="ARBA" id="ARBA00022737"/>
    </source>
</evidence>
<dbReference type="Proteomes" id="UP000095280">
    <property type="component" value="Unplaced"/>
</dbReference>
<dbReference type="Pfam" id="PF00096">
    <property type="entry name" value="zf-C2H2"/>
    <property type="match status" value="1"/>
</dbReference>
<keyword evidence="2" id="KW-0479">Metal-binding</keyword>
<feature type="domain" description="C2H2-type" evidence="9">
    <location>
        <begin position="142"/>
        <end position="169"/>
    </location>
</feature>
<proteinExistence type="predicted"/>
<keyword evidence="5" id="KW-0862">Zinc</keyword>
<evidence type="ECO:0000256" key="2">
    <source>
        <dbReference type="ARBA" id="ARBA00022723"/>
    </source>
</evidence>
<keyword evidence="4 7" id="KW-0863">Zinc-finger</keyword>
<dbReference type="GO" id="GO:0000978">
    <property type="term" value="F:RNA polymerase II cis-regulatory region sequence-specific DNA binding"/>
    <property type="evidence" value="ECO:0007669"/>
    <property type="project" value="TreeGrafter"/>
</dbReference>
<evidence type="ECO:0000256" key="4">
    <source>
        <dbReference type="ARBA" id="ARBA00022771"/>
    </source>
</evidence>
<keyword evidence="10" id="KW-1185">Reference proteome</keyword>
<evidence type="ECO:0000256" key="8">
    <source>
        <dbReference type="SAM" id="MobiDB-lite"/>
    </source>
</evidence>